<accession>A0A9W6XQR9</accession>
<feature type="region of interest" description="Disordered" evidence="1">
    <location>
        <begin position="199"/>
        <end position="266"/>
    </location>
</feature>
<evidence type="ECO:0000313" key="4">
    <source>
        <dbReference type="Proteomes" id="UP001165121"/>
    </source>
</evidence>
<keyword evidence="4" id="KW-1185">Reference proteome</keyword>
<dbReference type="Pfam" id="PF22936">
    <property type="entry name" value="Pol_BBD"/>
    <property type="match status" value="1"/>
</dbReference>
<evidence type="ECO:0000259" key="2">
    <source>
        <dbReference type="Pfam" id="PF22936"/>
    </source>
</evidence>
<feature type="region of interest" description="Disordered" evidence="1">
    <location>
        <begin position="101"/>
        <end position="162"/>
    </location>
</feature>
<dbReference type="AlphaFoldDB" id="A0A9W6XQR9"/>
<proteinExistence type="predicted"/>
<evidence type="ECO:0000313" key="3">
    <source>
        <dbReference type="EMBL" id="GMF44743.1"/>
    </source>
</evidence>
<organism evidence="3 4">
    <name type="scientific">Phytophthora fragariaefolia</name>
    <dbReference type="NCBI Taxonomy" id="1490495"/>
    <lineage>
        <taxon>Eukaryota</taxon>
        <taxon>Sar</taxon>
        <taxon>Stramenopiles</taxon>
        <taxon>Oomycota</taxon>
        <taxon>Peronosporomycetes</taxon>
        <taxon>Peronosporales</taxon>
        <taxon>Peronosporaceae</taxon>
        <taxon>Phytophthora</taxon>
    </lineage>
</organism>
<reference evidence="3" key="1">
    <citation type="submission" date="2023-04" db="EMBL/GenBank/DDBJ databases">
        <title>Phytophthora fragariaefolia NBRC 109709.</title>
        <authorList>
            <person name="Ichikawa N."/>
            <person name="Sato H."/>
            <person name="Tonouchi N."/>
        </authorList>
    </citation>
    <scope>NUCLEOTIDE SEQUENCE</scope>
    <source>
        <strain evidence="3">NBRC 109709</strain>
    </source>
</reference>
<comment type="caution">
    <text evidence="3">The sequence shown here is derived from an EMBL/GenBank/DDBJ whole genome shotgun (WGS) entry which is preliminary data.</text>
</comment>
<protein>
    <submittedName>
        <fullName evidence="3">Unnamed protein product</fullName>
    </submittedName>
</protein>
<evidence type="ECO:0000256" key="1">
    <source>
        <dbReference type="SAM" id="MobiDB-lite"/>
    </source>
</evidence>
<gene>
    <name evidence="3" type="ORF">Pfra01_001573100</name>
</gene>
<name>A0A9W6XQR9_9STRA</name>
<feature type="domain" description="Retrovirus-related Pol polyprotein from transposon TNT 1-94-like beta-barrel" evidence="2">
    <location>
        <begin position="289"/>
        <end position="372"/>
    </location>
</feature>
<sequence length="385" mass="42961">MTLRDLFKVDELRDQIEAPSLLWGRITAHFNKGDGVNPDYILRDSLNHELKPGQTVEAYVMWSEELHVDVQVASPIYSPATPASDDECELVLQRLPARLEGHVGGGGDNQRGPTPALPVGRQERKRSYSLNTRGPGLAPGRTEGGSRGGVPPPVGSRNGPCRDVREQHAMNNYDYGGSSRLWQEWGRSPQRGYYERARDAYMGRRSRSPPRRWSPPRGHLDHYGPAQQQGPPRWQREPSCEWSNSPWRSARRGGSPPRYNRGRAEGPRMVNMVNRNEGMRTPGTLVECILDYGSQANVCNDLLLCTSLSDQTTSQLSFANGTVQSVDICGSVLLRVCNQVTGELEVKLLENVMYIANAQVNIISLGYMQMEGRFKLVCSDDQRTA</sequence>
<dbReference type="EMBL" id="BSXT01001726">
    <property type="protein sequence ID" value="GMF44743.1"/>
    <property type="molecule type" value="Genomic_DNA"/>
</dbReference>
<dbReference type="InterPro" id="IPR054722">
    <property type="entry name" value="PolX-like_BBD"/>
</dbReference>
<dbReference type="Proteomes" id="UP001165121">
    <property type="component" value="Unassembled WGS sequence"/>
</dbReference>